<dbReference type="EMBL" id="BK016121">
    <property type="protein sequence ID" value="DAF96810.1"/>
    <property type="molecule type" value="Genomic_DNA"/>
</dbReference>
<protein>
    <submittedName>
        <fullName evidence="2">Uncharacterized protein</fullName>
    </submittedName>
</protein>
<accession>A0A8S5UQX2</accession>
<evidence type="ECO:0000256" key="1">
    <source>
        <dbReference type="SAM" id="Phobius"/>
    </source>
</evidence>
<evidence type="ECO:0000313" key="2">
    <source>
        <dbReference type="EMBL" id="DAF96810.1"/>
    </source>
</evidence>
<proteinExistence type="predicted"/>
<name>A0A8S5UQX2_9CAUD</name>
<organism evidence="2">
    <name type="scientific">Podoviridae sp. ctQyH19</name>
    <dbReference type="NCBI Taxonomy" id="2825249"/>
    <lineage>
        <taxon>Viruses</taxon>
        <taxon>Duplodnaviria</taxon>
        <taxon>Heunggongvirae</taxon>
        <taxon>Uroviricota</taxon>
        <taxon>Caudoviricetes</taxon>
    </lineage>
</organism>
<sequence>MKISRKNAIYLTVLIYFIVLNIVMYIPFSIYNLSLNVVNWDIGSRTFYCYLSGGINISIVFLIPAIYNDFKDRY</sequence>
<feature type="transmembrane region" description="Helical" evidence="1">
    <location>
        <begin position="47"/>
        <end position="67"/>
    </location>
</feature>
<keyword evidence="1" id="KW-0472">Membrane</keyword>
<reference evidence="2" key="1">
    <citation type="journal article" date="2021" name="Proc. Natl. Acad. Sci. U.S.A.">
        <title>A Catalog of Tens of Thousands of Viruses from Human Metagenomes Reveals Hidden Associations with Chronic Diseases.</title>
        <authorList>
            <person name="Tisza M.J."/>
            <person name="Buck C.B."/>
        </authorList>
    </citation>
    <scope>NUCLEOTIDE SEQUENCE</scope>
    <source>
        <strain evidence="2">CtQyH19</strain>
    </source>
</reference>
<keyword evidence="1" id="KW-0812">Transmembrane</keyword>
<keyword evidence="1" id="KW-1133">Transmembrane helix</keyword>
<feature type="transmembrane region" description="Helical" evidence="1">
    <location>
        <begin position="7"/>
        <end position="27"/>
    </location>
</feature>